<dbReference type="PANTHER" id="PTHR31636">
    <property type="entry name" value="OSJNBA0084A10.13 PROTEIN-RELATED"/>
    <property type="match status" value="1"/>
</dbReference>
<evidence type="ECO:0000256" key="1">
    <source>
        <dbReference type="ARBA" id="ARBA00023015"/>
    </source>
</evidence>
<evidence type="ECO:0000256" key="3">
    <source>
        <dbReference type="PROSITE-ProRule" id="PRU01191"/>
    </source>
</evidence>
<keyword evidence="2" id="KW-0804">Transcription</keyword>
<keyword evidence="6" id="KW-1185">Reference proteome</keyword>
<feature type="compositionally biased region" description="Polar residues" evidence="4">
    <location>
        <begin position="1"/>
        <end position="22"/>
    </location>
</feature>
<gene>
    <name evidence="5" type="ORF">OLC1_LOCUS24744</name>
</gene>
<feature type="region of interest" description="SAW" evidence="3">
    <location>
        <begin position="842"/>
        <end position="918"/>
    </location>
</feature>
<evidence type="ECO:0000256" key="4">
    <source>
        <dbReference type="SAM" id="MobiDB-lite"/>
    </source>
</evidence>
<dbReference type="AlphaFoldDB" id="A0AAV1EH17"/>
<organism evidence="5 6">
    <name type="scientific">Oldenlandia corymbosa var. corymbosa</name>
    <dbReference type="NCBI Taxonomy" id="529605"/>
    <lineage>
        <taxon>Eukaryota</taxon>
        <taxon>Viridiplantae</taxon>
        <taxon>Streptophyta</taxon>
        <taxon>Embryophyta</taxon>
        <taxon>Tracheophyta</taxon>
        <taxon>Spermatophyta</taxon>
        <taxon>Magnoliopsida</taxon>
        <taxon>eudicotyledons</taxon>
        <taxon>Gunneridae</taxon>
        <taxon>Pentapetalae</taxon>
        <taxon>asterids</taxon>
        <taxon>lamiids</taxon>
        <taxon>Gentianales</taxon>
        <taxon>Rubiaceae</taxon>
        <taxon>Rubioideae</taxon>
        <taxon>Spermacoceae</taxon>
        <taxon>Hedyotis-Oldenlandia complex</taxon>
        <taxon>Oldenlandia</taxon>
    </lineage>
</organism>
<sequence length="922" mass="105125">MESTQFQSRSISPENSIISPDQSELAEKDLPSLPVASLELLKHYTNTKATKRLRAEIHKEKPSQNIPKPKIPISPNPSVLFPAATIIKLAQAHLLQLKSLKIDIVSFAATSFGSHSGLPSGVLEDYELALRLLAAVEKVAKHHFVYARKLLTMCQESMSKTGNVVQKVCYYFAESLQERIDQEWGIFPSEELEKNGLRKDPVDVEQTMIRLEPEMMKCQQEIPFHLYTQFTSVQTILDCVSRAEKVHLIDFGINNGSHWTLIMQAFAARETGPDSPPFQHLKITAVGTSREMMEETGKWLTAFAENISLPFSFHIVVTEMKDLEKRQFSALPGNDETVAVFLGLRLWSLLPWPDHLEKFIRVIKSLNPSIIVVNEMEANINSPDLAERIDGAIVLIAAIFDCINSCMSHRAQFRKFNEEVIFPYIVRNIVTAEGRDWIQRFEKIGFWREVFGRFGIEETEMSRPPPSQEKMFLRNTLKQHDQKGKRLMDDNLITSQYQSAGRIMKLAKERLLQIRSRKTGSVSLLLVCALEALSDLPFEASEDLEQAFLLQAAAEKLDSKQWFQAQKLLTLCNQSASKSGNPVQRVVYYFAEALQEKINRECGILVPEEYEKMKIVKAIDVEQAEVNLRPEMMECQQEVPMRLASESTAIQAILDAVGSSRRIHLIDLGINNGSHWTLIMQQLAVRYYHKLESLKITAVGTCKEMLEATGNRLSSFAESLHLPFSFFMVVSELKGLKEDLFNVEADEAVAVYSEFRISTQLMWPNHLESLLGVIRGLNPRVVVVKEMEATINTQKLLERFDEALVLFSAMFDILKVCMEHQIRFRTWNEEVIFRQMIQNIVTAEGSQRIYRYERISFWRKLLAKFGMMETDFSSSSIYQANILLRSSSKFSSCTLNLDGKSLIFGWDGTSILSVSAWKFEDP</sequence>
<dbReference type="PROSITE" id="PS50985">
    <property type="entry name" value="GRAS"/>
    <property type="match status" value="2"/>
</dbReference>
<comment type="similarity">
    <text evidence="3">Belongs to the GRAS family.</text>
</comment>
<comment type="caution">
    <text evidence="3">Lacks conserved residue(s) required for the propagation of feature annotation.</text>
</comment>
<accession>A0AAV1EH17</accession>
<dbReference type="Pfam" id="PF03514">
    <property type="entry name" value="GRAS"/>
    <property type="match status" value="2"/>
</dbReference>
<evidence type="ECO:0000256" key="2">
    <source>
        <dbReference type="ARBA" id="ARBA00023163"/>
    </source>
</evidence>
<protein>
    <submittedName>
        <fullName evidence="5">OLC1v1020630C1</fullName>
    </submittedName>
</protein>
<dbReference type="InterPro" id="IPR005202">
    <property type="entry name" value="TF_GRAS"/>
</dbReference>
<dbReference type="EMBL" id="OX459126">
    <property type="protein sequence ID" value="CAI9118983.1"/>
    <property type="molecule type" value="Genomic_DNA"/>
</dbReference>
<dbReference type="Proteomes" id="UP001161247">
    <property type="component" value="Chromosome 9"/>
</dbReference>
<feature type="region of interest" description="Leucine repeat II (LRII)" evidence="3">
    <location>
        <begin position="295"/>
        <end position="327"/>
    </location>
</feature>
<keyword evidence="1" id="KW-0805">Transcription regulation</keyword>
<reference evidence="5" key="1">
    <citation type="submission" date="2023-03" db="EMBL/GenBank/DDBJ databases">
        <authorList>
            <person name="Julca I."/>
        </authorList>
    </citation>
    <scope>NUCLEOTIDE SEQUENCE</scope>
</reference>
<feature type="region of interest" description="Disordered" evidence="4">
    <location>
        <begin position="1"/>
        <end position="25"/>
    </location>
</feature>
<name>A0AAV1EH17_OLDCO</name>
<evidence type="ECO:0000313" key="5">
    <source>
        <dbReference type="EMBL" id="CAI9118983.1"/>
    </source>
</evidence>
<evidence type="ECO:0000313" key="6">
    <source>
        <dbReference type="Proteomes" id="UP001161247"/>
    </source>
</evidence>
<feature type="region of interest" description="PFYRE" evidence="3">
    <location>
        <begin position="337"/>
        <end position="428"/>
    </location>
</feature>
<proteinExistence type="inferred from homology"/>
<feature type="region of interest" description="SAW" evidence="3">
    <location>
        <begin position="431"/>
        <end position="509"/>
    </location>
</feature>